<feature type="chain" id="PRO_5003410009" description="Secreted protein" evidence="1">
    <location>
        <begin position="20"/>
        <end position="101"/>
    </location>
</feature>
<dbReference type="EMBL" id="HE573027">
    <property type="protein sequence ID" value="CCC53652.1"/>
    <property type="molecule type" value="Genomic_DNA"/>
</dbReference>
<organism evidence="2">
    <name type="scientific">Trypanosoma vivax (strain Y486)</name>
    <dbReference type="NCBI Taxonomy" id="1055687"/>
    <lineage>
        <taxon>Eukaryota</taxon>
        <taxon>Discoba</taxon>
        <taxon>Euglenozoa</taxon>
        <taxon>Kinetoplastea</taxon>
        <taxon>Metakinetoplastina</taxon>
        <taxon>Trypanosomatida</taxon>
        <taxon>Trypanosomatidae</taxon>
        <taxon>Trypanosoma</taxon>
        <taxon>Duttonella</taxon>
    </lineage>
</organism>
<evidence type="ECO:0000256" key="1">
    <source>
        <dbReference type="SAM" id="SignalP"/>
    </source>
</evidence>
<accession>G0UCU2</accession>
<protein>
    <recommendedName>
        <fullName evidence="3">Secreted protein</fullName>
    </recommendedName>
</protein>
<evidence type="ECO:0000313" key="2">
    <source>
        <dbReference type="EMBL" id="CCC53652.1"/>
    </source>
</evidence>
<keyword evidence="1" id="KW-0732">Signal</keyword>
<evidence type="ECO:0008006" key="3">
    <source>
        <dbReference type="Google" id="ProtNLM"/>
    </source>
</evidence>
<feature type="signal peptide" evidence="1">
    <location>
        <begin position="1"/>
        <end position="19"/>
    </location>
</feature>
<proteinExistence type="predicted"/>
<gene>
    <name evidence="2" type="ORF">TVY486_1111360</name>
</gene>
<dbReference type="AlphaFoldDB" id="G0UCU2"/>
<reference evidence="2" key="1">
    <citation type="journal article" date="2012" name="Proc. Natl. Acad. Sci. U.S.A.">
        <title>Antigenic diversity is generated by distinct evolutionary mechanisms in African trypanosome species.</title>
        <authorList>
            <person name="Jackson A.P."/>
            <person name="Berry A."/>
            <person name="Aslett M."/>
            <person name="Allison H.C."/>
            <person name="Burton P."/>
            <person name="Vavrova-Anderson J."/>
            <person name="Brown R."/>
            <person name="Browne H."/>
            <person name="Corton N."/>
            <person name="Hauser H."/>
            <person name="Gamble J."/>
            <person name="Gilderthorp R."/>
            <person name="Marcello L."/>
            <person name="McQuillan J."/>
            <person name="Otto T.D."/>
            <person name="Quail M.A."/>
            <person name="Sanders M.J."/>
            <person name="van Tonder A."/>
            <person name="Ginger M.L."/>
            <person name="Field M.C."/>
            <person name="Barry J.D."/>
            <person name="Hertz-Fowler C."/>
            <person name="Berriman M."/>
        </authorList>
    </citation>
    <scope>NUCLEOTIDE SEQUENCE</scope>
    <source>
        <strain evidence="2">Y486</strain>
    </source>
</reference>
<name>G0UCU2_TRYVY</name>
<sequence length="101" mass="11616">MRLIGTQVLLLLLRTRTSCLHEAQQNKTFSNNTCPDKAVTALLKNARVTATHKCICISTQSSSPSPVFAMQSCWYMKYYYNMLDFSSYWFVNGSFRATEER</sequence>